<reference evidence="7 8" key="1">
    <citation type="submission" date="2024-11" db="EMBL/GenBank/DDBJ databases">
        <title>Adaptive evolution of stress response genes in parasites aligns with host niche diversity.</title>
        <authorList>
            <person name="Hahn C."/>
            <person name="Resl P."/>
        </authorList>
    </citation>
    <scope>NUCLEOTIDE SEQUENCE [LARGE SCALE GENOMIC DNA]</scope>
    <source>
        <strain evidence="7">EGGRZ-B1_66</strain>
        <tissue evidence="7">Body</tissue>
    </source>
</reference>
<evidence type="ECO:0000256" key="5">
    <source>
        <dbReference type="ARBA" id="ARBA00023136"/>
    </source>
</evidence>
<feature type="region of interest" description="Disordered" evidence="6">
    <location>
        <begin position="261"/>
        <end position="304"/>
    </location>
</feature>
<feature type="compositionally biased region" description="Low complexity" evidence="6">
    <location>
        <begin position="263"/>
        <end position="283"/>
    </location>
</feature>
<sequence length="404" mass="44903">MISLKEEECLFLPIEAPTQSDSETDPSIPLLVPKHISEIDKKWVAKHCKSILRMLPGGVRISGLFATASNQDVLTHELHIIQILSAMSSADKTIFKGLIPNQSSEKIILYSDPESKQLFCKAIDVDDCKDQLCNVEIRIKPILCNFTAVKTCVSLCFSALIPTDRKKEKILKKLEEASEPFLLNLVNRTDLLICGNRHEDGELLFESLVQEPSLEQKINTKKNVIRLKKALIDTSDSSTSDYWSNLVFVFYGPDYHFPTRAHSTSSSESGASSDTGFTGSSSSLHFGQRDGDRERSYRARAYSGQRSASGISPVKETLLRSGFRSADEETTSDFYSNDQPISIQGVIPGIAFLPTKTSTVADVKKAFREDLVRSTLSRLELLSDQLHISSGELESESSIYSCQF</sequence>
<organism evidence="7 8">
    <name type="scientific">Cichlidogyrus casuarinus</name>
    <dbReference type="NCBI Taxonomy" id="1844966"/>
    <lineage>
        <taxon>Eukaryota</taxon>
        <taxon>Metazoa</taxon>
        <taxon>Spiralia</taxon>
        <taxon>Lophotrochozoa</taxon>
        <taxon>Platyhelminthes</taxon>
        <taxon>Monogenea</taxon>
        <taxon>Monopisthocotylea</taxon>
        <taxon>Dactylogyridea</taxon>
        <taxon>Ancyrocephalidae</taxon>
        <taxon>Cichlidogyrus</taxon>
    </lineage>
</organism>
<keyword evidence="5" id="KW-0472">Membrane</keyword>
<dbReference type="EMBL" id="JBJKFK010001116">
    <property type="protein sequence ID" value="KAL3314046.1"/>
    <property type="molecule type" value="Genomic_DNA"/>
</dbReference>
<evidence type="ECO:0000256" key="4">
    <source>
        <dbReference type="ARBA" id="ARBA00022989"/>
    </source>
</evidence>
<dbReference type="Pfam" id="PF14778">
    <property type="entry name" value="ODR4-like"/>
    <property type="match status" value="1"/>
</dbReference>
<comment type="caution">
    <text evidence="7">The sequence shown here is derived from an EMBL/GenBank/DDBJ whole genome shotgun (WGS) entry which is preliminary data.</text>
</comment>
<proteinExistence type="inferred from homology"/>
<name>A0ABD2Q746_9PLAT</name>
<keyword evidence="4" id="KW-1133">Transmembrane helix</keyword>
<dbReference type="AlphaFoldDB" id="A0ABD2Q746"/>
<dbReference type="Proteomes" id="UP001626550">
    <property type="component" value="Unassembled WGS sequence"/>
</dbReference>
<evidence type="ECO:0000256" key="3">
    <source>
        <dbReference type="ARBA" id="ARBA00022692"/>
    </source>
</evidence>
<dbReference type="InterPro" id="IPR029454">
    <property type="entry name" value="ODR-4-like"/>
</dbReference>
<evidence type="ECO:0000313" key="8">
    <source>
        <dbReference type="Proteomes" id="UP001626550"/>
    </source>
</evidence>
<keyword evidence="3" id="KW-0812">Transmembrane</keyword>
<evidence type="ECO:0000313" key="7">
    <source>
        <dbReference type="EMBL" id="KAL3314046.1"/>
    </source>
</evidence>
<gene>
    <name evidence="7" type="ORF">Ciccas_007349</name>
</gene>
<comment type="similarity">
    <text evidence="2">Belongs to the ODR-4 family.</text>
</comment>
<evidence type="ECO:0000256" key="6">
    <source>
        <dbReference type="SAM" id="MobiDB-lite"/>
    </source>
</evidence>
<evidence type="ECO:0000256" key="1">
    <source>
        <dbReference type="ARBA" id="ARBA00004370"/>
    </source>
</evidence>
<dbReference type="GO" id="GO:0016020">
    <property type="term" value="C:membrane"/>
    <property type="evidence" value="ECO:0007669"/>
    <property type="project" value="UniProtKB-SubCell"/>
</dbReference>
<keyword evidence="8" id="KW-1185">Reference proteome</keyword>
<evidence type="ECO:0000256" key="2">
    <source>
        <dbReference type="ARBA" id="ARBA00010131"/>
    </source>
</evidence>
<protein>
    <submittedName>
        <fullName evidence="7">Uncharacterized protein</fullName>
    </submittedName>
</protein>
<accession>A0ABD2Q746</accession>
<feature type="compositionally biased region" description="Basic and acidic residues" evidence="6">
    <location>
        <begin position="287"/>
        <end position="297"/>
    </location>
</feature>
<dbReference type="PANTHER" id="PTHR33966:SF1">
    <property type="entry name" value="PROTEIN ODR-4 HOMOLOG"/>
    <property type="match status" value="1"/>
</dbReference>
<dbReference type="PANTHER" id="PTHR33966">
    <property type="entry name" value="PROTEIN ODR-4 HOMOLOG"/>
    <property type="match status" value="1"/>
</dbReference>
<comment type="subcellular location">
    <subcellularLocation>
        <location evidence="1">Membrane</location>
    </subcellularLocation>
</comment>